<name>A0A1B6MFJ0_9HEMI</name>
<accession>A0A1B6MFJ0</accession>
<gene>
    <name evidence="1" type="ORF">g.3667</name>
</gene>
<protein>
    <submittedName>
        <fullName evidence="1">Uncharacterized protein</fullName>
    </submittedName>
</protein>
<sequence>SENENYGLDNDQYITKKSDSVATTTLMTSSEEADWNVPSEASIKPEIFTSNSVDHGEITKKIADLTSSPSNSFDSFGFFKGVSPSSRRTVSQITLATEDPILPIEAFFSSSLNRNSDSR</sequence>
<dbReference type="EMBL" id="GEBQ01005315">
    <property type="protein sequence ID" value="JAT34662.1"/>
    <property type="molecule type" value="Transcribed_RNA"/>
</dbReference>
<proteinExistence type="predicted"/>
<evidence type="ECO:0000313" key="1">
    <source>
        <dbReference type="EMBL" id="JAT34662.1"/>
    </source>
</evidence>
<organism evidence="1">
    <name type="scientific">Graphocephala atropunctata</name>
    <dbReference type="NCBI Taxonomy" id="36148"/>
    <lineage>
        <taxon>Eukaryota</taxon>
        <taxon>Metazoa</taxon>
        <taxon>Ecdysozoa</taxon>
        <taxon>Arthropoda</taxon>
        <taxon>Hexapoda</taxon>
        <taxon>Insecta</taxon>
        <taxon>Pterygota</taxon>
        <taxon>Neoptera</taxon>
        <taxon>Paraneoptera</taxon>
        <taxon>Hemiptera</taxon>
        <taxon>Auchenorrhyncha</taxon>
        <taxon>Membracoidea</taxon>
        <taxon>Cicadellidae</taxon>
        <taxon>Cicadellinae</taxon>
        <taxon>Cicadellini</taxon>
        <taxon>Graphocephala</taxon>
    </lineage>
</organism>
<feature type="non-terminal residue" evidence="1">
    <location>
        <position position="1"/>
    </location>
</feature>
<dbReference type="AlphaFoldDB" id="A0A1B6MFJ0"/>
<reference evidence="1" key="1">
    <citation type="submission" date="2015-11" db="EMBL/GenBank/DDBJ databases">
        <title>De novo transcriptome assembly of four potential Pierce s Disease insect vectors from Arizona vineyards.</title>
        <authorList>
            <person name="Tassone E.E."/>
        </authorList>
    </citation>
    <scope>NUCLEOTIDE SEQUENCE</scope>
</reference>